<evidence type="ECO:0000256" key="6">
    <source>
        <dbReference type="ARBA" id="ARBA00019973"/>
    </source>
</evidence>
<dbReference type="Pfam" id="PF00069">
    <property type="entry name" value="Pkinase"/>
    <property type="match status" value="1"/>
</dbReference>
<dbReference type="PROSITE" id="PS50011">
    <property type="entry name" value="PROTEIN_KINASE_DOM"/>
    <property type="match status" value="1"/>
</dbReference>
<comment type="catalytic activity">
    <reaction evidence="11">
        <text>L-seryl-[protein] + ATP = O-phospho-L-seryl-[protein] + ADP + H(+)</text>
        <dbReference type="Rhea" id="RHEA:17989"/>
        <dbReference type="Rhea" id="RHEA-COMP:9863"/>
        <dbReference type="Rhea" id="RHEA-COMP:11604"/>
        <dbReference type="ChEBI" id="CHEBI:15378"/>
        <dbReference type="ChEBI" id="CHEBI:29999"/>
        <dbReference type="ChEBI" id="CHEBI:30616"/>
        <dbReference type="ChEBI" id="CHEBI:83421"/>
        <dbReference type="ChEBI" id="CHEBI:456216"/>
        <dbReference type="EC" id="2.7.11.1"/>
    </reaction>
</comment>
<evidence type="ECO:0000256" key="5">
    <source>
        <dbReference type="ARBA" id="ARBA00013948"/>
    </source>
</evidence>
<dbReference type="SUPFAM" id="SSF56112">
    <property type="entry name" value="Protein kinase-like (PK-like)"/>
    <property type="match status" value="1"/>
</dbReference>
<sequence>MLEELEHPSTAATPAILSSSYPSTTLAPVTKENSSQPYNDHPLFRSETPDVVLTQSSDTLSSPQPEKQHLPRGSFHRRANTEIIRPRAARPPSRQLFADQSPTFEDLDYTRTRPTPPTENFARRKFEVGAKLLSDLFQGKSDQVNFGLLHRSGDRNSVAMAPTSANNNQGAQEYHTPSYTSATSTTRGQKRMTAPSPLKQVTSTSPFSFFGIKRQGDNRLDLPEPAEDELLNLDIAAALFPPGMRDLDDQAAFDALRNNAENVIRRLQAAYKQRTFALHEALGEKTEKQEELEETRTRIGHLKVQLDGMAEKVLRQDKAMKTMAEELEQERQLRQREEDARQRSVMLIRTSGDDDSSSELAMELQTPKWRFKRVSNGTLPSDSGFDSGDESLAESVFSRREGVESPTSTIAASPNFSQITLPTPPSATLQPNPKELKPLPTPQTRQSTYDKVLKGLASTGITTAWGNSSRCGICHGVPASEAWSVMGILKEENKGLKTRLGELEMKSASPGIPSVITYRYVHPGEETPNPSYGEVIYKAKGKFLVRGGTAILELLPSGEVIKTPTPNPFIPYEEEDHRMNMRLEAQVYQELGEHVSIPRFIKWDPLTCCLTIEYLEHGNLREYVRSHYKALTPSLRHKWAGQAAAGLRILHDAHVVHCDISPRNFLLGHDLNLKISDFAGSSFHGSLPSAFANTRYRHPKYKWDDPPHFKDDIFGLGSLIYFIMTNKYPYEEVPSDDVESRYGSSQFPDVSSISCGSIIQQCWHQEVTAAQPFLESHFNPWRLRSLQA</sequence>
<evidence type="ECO:0000256" key="11">
    <source>
        <dbReference type="ARBA" id="ARBA00048679"/>
    </source>
</evidence>
<dbReference type="EC" id="2.7.11.1" evidence="4"/>
<proteinExistence type="predicted"/>
<evidence type="ECO:0000313" key="16">
    <source>
        <dbReference type="Proteomes" id="UP000034291"/>
    </source>
</evidence>
<comment type="catalytic activity">
    <reaction evidence="10">
        <text>L-threonyl-[protein] + ATP = O-phospho-L-threonyl-[protein] + ADP + H(+)</text>
        <dbReference type="Rhea" id="RHEA:46608"/>
        <dbReference type="Rhea" id="RHEA-COMP:11060"/>
        <dbReference type="Rhea" id="RHEA-COMP:11605"/>
        <dbReference type="ChEBI" id="CHEBI:15378"/>
        <dbReference type="ChEBI" id="CHEBI:30013"/>
        <dbReference type="ChEBI" id="CHEBI:30616"/>
        <dbReference type="ChEBI" id="CHEBI:61977"/>
        <dbReference type="ChEBI" id="CHEBI:456216"/>
        <dbReference type="EC" id="2.7.11.1"/>
    </reaction>
</comment>
<evidence type="ECO:0000313" key="15">
    <source>
        <dbReference type="EMBL" id="KKK22487.1"/>
    </source>
</evidence>
<comment type="function">
    <text evidence="1">Component of the EKC/KEOPS complex that is required for the formation of a threonylcarbamoyl group on adenosine at position 37 (t(6)A37) in tRNAs that read codons beginning with adenine. The complex is probably involved in the transfer of the threonylcarbamoyl moiety of threonylcarbamoyl-AMP (TC-AMP) to the N6 group of A37. BUD32 has ATPase activity in the context of the EKC/KEOPS complex and likely plays a supporting role to the catalytic subunit KAE1. The EKC/KEOPS complex also promotes both telomere uncapping and telomere elongation. The complex is required for efficient recruitment of transcriptional coactivators.</text>
</comment>
<dbReference type="GO" id="GO:0000781">
    <property type="term" value="C:chromosome, telomeric region"/>
    <property type="evidence" value="ECO:0007669"/>
    <property type="project" value="UniProtKB-SubCell"/>
</dbReference>
<name>A0A0F8XFW4_9EURO</name>
<evidence type="ECO:0000256" key="9">
    <source>
        <dbReference type="ARBA" id="ARBA00033194"/>
    </source>
</evidence>
<dbReference type="AlphaFoldDB" id="A0A0F8XFW4"/>
<keyword evidence="12" id="KW-0175">Coiled coil</keyword>
<comment type="subcellular location">
    <subcellularLocation>
        <location evidence="2">Chromosome</location>
        <location evidence="2">Telomere</location>
    </subcellularLocation>
</comment>
<feature type="compositionally biased region" description="Polar residues" evidence="13">
    <location>
        <begin position="405"/>
        <end position="431"/>
    </location>
</feature>
<feature type="compositionally biased region" description="Polar residues" evidence="13">
    <location>
        <begin position="53"/>
        <end position="65"/>
    </location>
</feature>
<feature type="compositionally biased region" description="Polar residues" evidence="13">
    <location>
        <begin position="165"/>
        <end position="187"/>
    </location>
</feature>
<evidence type="ECO:0000256" key="4">
    <source>
        <dbReference type="ARBA" id="ARBA00012513"/>
    </source>
</evidence>
<evidence type="ECO:0000256" key="12">
    <source>
        <dbReference type="SAM" id="Coils"/>
    </source>
</evidence>
<evidence type="ECO:0000256" key="7">
    <source>
        <dbReference type="ARBA" id="ARBA00022895"/>
    </source>
</evidence>
<comment type="subunit">
    <text evidence="3">Component of the EKC/KEOPS complex composed of at least BUD32, CGI121, GON7, KAE1 and PCC1; the whole complex dimerizes.</text>
</comment>
<dbReference type="InterPro" id="IPR008266">
    <property type="entry name" value="Tyr_kinase_AS"/>
</dbReference>
<keyword evidence="16" id="KW-1185">Reference proteome</keyword>
<feature type="region of interest" description="Disordered" evidence="13">
    <location>
        <begin position="1"/>
        <end position="119"/>
    </location>
</feature>
<protein>
    <recommendedName>
        <fullName evidence="6">EKC/KEOPS complex subunit BUD32</fullName>
        <ecNumber evidence="4">2.7.11.1</ecNumber>
    </recommendedName>
    <alternativeName>
        <fullName evidence="8 9">Atypical Serine/threonine protein kinase BUD32</fullName>
    </alternativeName>
    <alternativeName>
        <fullName evidence="5">EKC/KEOPS complex subunit bud32</fullName>
    </alternativeName>
</protein>
<dbReference type="InterPro" id="IPR000719">
    <property type="entry name" value="Prot_kinase_dom"/>
</dbReference>
<dbReference type="InterPro" id="IPR011009">
    <property type="entry name" value="Kinase-like_dom_sf"/>
</dbReference>
<evidence type="ECO:0000256" key="10">
    <source>
        <dbReference type="ARBA" id="ARBA00047899"/>
    </source>
</evidence>
<feature type="domain" description="Protein kinase" evidence="14">
    <location>
        <begin position="521"/>
        <end position="782"/>
    </location>
</feature>
<dbReference type="InterPro" id="IPR051681">
    <property type="entry name" value="Ser/Thr_Kinases-Pseudokinases"/>
</dbReference>
<dbReference type="GO" id="GO:0005524">
    <property type="term" value="F:ATP binding"/>
    <property type="evidence" value="ECO:0007669"/>
    <property type="project" value="InterPro"/>
</dbReference>
<evidence type="ECO:0000256" key="2">
    <source>
        <dbReference type="ARBA" id="ARBA00004574"/>
    </source>
</evidence>
<dbReference type="GO" id="GO:0004674">
    <property type="term" value="F:protein serine/threonine kinase activity"/>
    <property type="evidence" value="ECO:0007669"/>
    <property type="project" value="UniProtKB-EC"/>
</dbReference>
<comment type="caution">
    <text evidence="15">The sequence shown here is derived from an EMBL/GenBank/DDBJ whole genome shotgun (WGS) entry which is preliminary data.</text>
</comment>
<dbReference type="OrthoDB" id="5377009at2759"/>
<evidence type="ECO:0000256" key="3">
    <source>
        <dbReference type="ARBA" id="ARBA00011534"/>
    </source>
</evidence>
<evidence type="ECO:0000259" key="14">
    <source>
        <dbReference type="PROSITE" id="PS50011"/>
    </source>
</evidence>
<dbReference type="Gene3D" id="1.10.510.10">
    <property type="entry name" value="Transferase(Phosphotransferase) domain 1"/>
    <property type="match status" value="1"/>
</dbReference>
<keyword evidence="7" id="KW-0158">Chromosome</keyword>
<organism evidence="15 16">
    <name type="scientific">Aspergillus rambellii</name>
    <dbReference type="NCBI Taxonomy" id="308745"/>
    <lineage>
        <taxon>Eukaryota</taxon>
        <taxon>Fungi</taxon>
        <taxon>Dikarya</taxon>
        <taxon>Ascomycota</taxon>
        <taxon>Pezizomycotina</taxon>
        <taxon>Eurotiomycetes</taxon>
        <taxon>Eurotiomycetidae</taxon>
        <taxon>Eurotiales</taxon>
        <taxon>Aspergillaceae</taxon>
        <taxon>Aspergillus</taxon>
        <taxon>Aspergillus subgen. Nidulantes</taxon>
    </lineage>
</organism>
<dbReference type="PROSITE" id="PS00109">
    <property type="entry name" value="PROTEIN_KINASE_TYR"/>
    <property type="match status" value="1"/>
</dbReference>
<evidence type="ECO:0000256" key="13">
    <source>
        <dbReference type="SAM" id="MobiDB-lite"/>
    </source>
</evidence>
<feature type="coiled-coil region" evidence="12">
    <location>
        <begin position="253"/>
        <end position="343"/>
    </location>
</feature>
<dbReference type="Proteomes" id="UP000034291">
    <property type="component" value="Unassembled WGS sequence"/>
</dbReference>
<gene>
    <name evidence="15" type="ORF">ARAM_000602</name>
</gene>
<evidence type="ECO:0000256" key="8">
    <source>
        <dbReference type="ARBA" id="ARBA00030980"/>
    </source>
</evidence>
<reference evidence="15 16" key="1">
    <citation type="submission" date="2015-02" db="EMBL/GenBank/DDBJ databases">
        <title>Draft Genome Sequences of Two Closely-Related Aflatoxigenic Aspergillus Species Obtained from the Cote d'Ivoire.</title>
        <authorList>
            <person name="Moore G.G."/>
            <person name="Beltz S.B."/>
            <person name="Mack B.M."/>
        </authorList>
    </citation>
    <scope>NUCLEOTIDE SEQUENCE [LARGE SCALE GENOMIC DNA]</scope>
    <source>
        <strain evidence="15 16">SRRC1468</strain>
    </source>
</reference>
<feature type="region of interest" description="Disordered" evidence="13">
    <location>
        <begin position="165"/>
        <end position="200"/>
    </location>
</feature>
<dbReference type="CDD" id="cd00180">
    <property type="entry name" value="PKc"/>
    <property type="match status" value="1"/>
</dbReference>
<dbReference type="EMBL" id="JZBS01001485">
    <property type="protein sequence ID" value="KKK22487.1"/>
    <property type="molecule type" value="Genomic_DNA"/>
</dbReference>
<keyword evidence="7" id="KW-0779">Telomere</keyword>
<evidence type="ECO:0000256" key="1">
    <source>
        <dbReference type="ARBA" id="ARBA00003747"/>
    </source>
</evidence>
<feature type="compositionally biased region" description="Polar residues" evidence="13">
    <location>
        <begin position="10"/>
        <end position="38"/>
    </location>
</feature>
<accession>A0A0F8XFW4</accession>
<dbReference type="PANTHER" id="PTHR44329">
    <property type="entry name" value="SERINE/THREONINE-PROTEIN KINASE TNNI3K-RELATED"/>
    <property type="match status" value="1"/>
</dbReference>
<feature type="region of interest" description="Disordered" evidence="13">
    <location>
        <begin position="374"/>
        <end position="446"/>
    </location>
</feature>